<dbReference type="AlphaFoldDB" id="A0A834T581"/>
<evidence type="ECO:0000313" key="2">
    <source>
        <dbReference type="EMBL" id="KAF7815220.1"/>
    </source>
</evidence>
<proteinExistence type="predicted"/>
<dbReference type="EMBL" id="JAAIUW010000009">
    <property type="protein sequence ID" value="KAF7815220.1"/>
    <property type="molecule type" value="Genomic_DNA"/>
</dbReference>
<accession>A0A834T581</accession>
<feature type="region of interest" description="Disordered" evidence="1">
    <location>
        <begin position="39"/>
        <end position="64"/>
    </location>
</feature>
<keyword evidence="3" id="KW-1185">Reference proteome</keyword>
<comment type="caution">
    <text evidence="2">The sequence shown here is derived from an EMBL/GenBank/DDBJ whole genome shotgun (WGS) entry which is preliminary data.</text>
</comment>
<protein>
    <submittedName>
        <fullName evidence="2">Putative mitochondrial protein</fullName>
    </submittedName>
</protein>
<reference evidence="2" key="1">
    <citation type="submission" date="2020-09" db="EMBL/GenBank/DDBJ databases">
        <title>Genome-Enabled Discovery of Anthraquinone Biosynthesis in Senna tora.</title>
        <authorList>
            <person name="Kang S.-H."/>
            <person name="Pandey R.P."/>
            <person name="Lee C.-M."/>
            <person name="Sim J.-S."/>
            <person name="Jeong J.-T."/>
            <person name="Choi B.-S."/>
            <person name="Jung M."/>
            <person name="Ginzburg D."/>
            <person name="Zhao K."/>
            <person name="Won S.Y."/>
            <person name="Oh T.-J."/>
            <person name="Yu Y."/>
            <person name="Kim N.-H."/>
            <person name="Lee O.R."/>
            <person name="Lee T.-H."/>
            <person name="Bashyal P."/>
            <person name="Kim T.-S."/>
            <person name="Lee W.-H."/>
            <person name="Kawkins C."/>
            <person name="Kim C.-K."/>
            <person name="Kim J.S."/>
            <person name="Ahn B.O."/>
            <person name="Rhee S.Y."/>
            <person name="Sohng J.K."/>
        </authorList>
    </citation>
    <scope>NUCLEOTIDE SEQUENCE</scope>
    <source>
        <tissue evidence="2">Leaf</tissue>
    </source>
</reference>
<dbReference type="OrthoDB" id="1434716at2759"/>
<name>A0A834T581_9FABA</name>
<evidence type="ECO:0000256" key="1">
    <source>
        <dbReference type="SAM" id="MobiDB-lite"/>
    </source>
</evidence>
<dbReference type="Proteomes" id="UP000634136">
    <property type="component" value="Unassembled WGS sequence"/>
</dbReference>
<evidence type="ECO:0000313" key="3">
    <source>
        <dbReference type="Proteomes" id="UP000634136"/>
    </source>
</evidence>
<gene>
    <name evidence="2" type="ORF">G2W53_029189</name>
</gene>
<sequence>MDTKLKGLIDHHIKTPNDVEIPNLEESMEEEDAANFDANKHNHISPHTRKTSFHEYTSSHAEEKKRIKGIRFANRGPQISHLMYADDRVLFFNANENSGEVIDSLLEEYRFLAVQKINKSKSRFV</sequence>
<feature type="compositionally biased region" description="Basic residues" evidence="1">
    <location>
        <begin position="41"/>
        <end position="51"/>
    </location>
</feature>
<organism evidence="2 3">
    <name type="scientific">Senna tora</name>
    <dbReference type="NCBI Taxonomy" id="362788"/>
    <lineage>
        <taxon>Eukaryota</taxon>
        <taxon>Viridiplantae</taxon>
        <taxon>Streptophyta</taxon>
        <taxon>Embryophyta</taxon>
        <taxon>Tracheophyta</taxon>
        <taxon>Spermatophyta</taxon>
        <taxon>Magnoliopsida</taxon>
        <taxon>eudicotyledons</taxon>
        <taxon>Gunneridae</taxon>
        <taxon>Pentapetalae</taxon>
        <taxon>rosids</taxon>
        <taxon>fabids</taxon>
        <taxon>Fabales</taxon>
        <taxon>Fabaceae</taxon>
        <taxon>Caesalpinioideae</taxon>
        <taxon>Cassia clade</taxon>
        <taxon>Senna</taxon>
    </lineage>
</organism>